<feature type="non-terminal residue" evidence="1">
    <location>
        <position position="42"/>
    </location>
</feature>
<proteinExistence type="predicted"/>
<gene>
    <name evidence="1" type="ORF">M513_09765</name>
</gene>
<evidence type="ECO:0000313" key="2">
    <source>
        <dbReference type="Proteomes" id="UP000030764"/>
    </source>
</evidence>
<reference evidence="1 2" key="1">
    <citation type="journal article" date="2014" name="Nat. Genet.">
        <title>Genome and transcriptome of the porcine whipworm Trichuris suis.</title>
        <authorList>
            <person name="Jex A.R."/>
            <person name="Nejsum P."/>
            <person name="Schwarz E.M."/>
            <person name="Hu L."/>
            <person name="Young N.D."/>
            <person name="Hall R.S."/>
            <person name="Korhonen P.K."/>
            <person name="Liao S."/>
            <person name="Thamsborg S."/>
            <person name="Xia J."/>
            <person name="Xu P."/>
            <person name="Wang S."/>
            <person name="Scheerlinck J.P."/>
            <person name="Hofmann A."/>
            <person name="Sternberg P.W."/>
            <person name="Wang J."/>
            <person name="Gasser R.B."/>
        </authorList>
    </citation>
    <scope>NUCLEOTIDE SEQUENCE [LARGE SCALE GENOMIC DNA]</scope>
    <source>
        <strain evidence="1">DCEP-RM93M</strain>
    </source>
</reference>
<sequence length="42" mass="4789">MQLNAITQCHMQGNSEHVTPQTLSLIDRKQIYCTFLKTALNP</sequence>
<accession>A0A085LWQ6</accession>
<dbReference type="AlphaFoldDB" id="A0A085LWQ6"/>
<organism evidence="1 2">
    <name type="scientific">Trichuris suis</name>
    <name type="common">pig whipworm</name>
    <dbReference type="NCBI Taxonomy" id="68888"/>
    <lineage>
        <taxon>Eukaryota</taxon>
        <taxon>Metazoa</taxon>
        <taxon>Ecdysozoa</taxon>
        <taxon>Nematoda</taxon>
        <taxon>Enoplea</taxon>
        <taxon>Dorylaimia</taxon>
        <taxon>Trichinellida</taxon>
        <taxon>Trichuridae</taxon>
        <taxon>Trichuris</taxon>
    </lineage>
</organism>
<evidence type="ECO:0000313" key="1">
    <source>
        <dbReference type="EMBL" id="KFD49402.1"/>
    </source>
</evidence>
<protein>
    <submittedName>
        <fullName evidence="1">Uncharacterized protein</fullName>
    </submittedName>
</protein>
<dbReference type="Proteomes" id="UP000030764">
    <property type="component" value="Unassembled WGS sequence"/>
</dbReference>
<keyword evidence="2" id="KW-1185">Reference proteome</keyword>
<dbReference type="EMBL" id="KL363272">
    <property type="protein sequence ID" value="KFD49402.1"/>
    <property type="molecule type" value="Genomic_DNA"/>
</dbReference>
<name>A0A085LWQ6_9BILA</name>